<evidence type="ECO:0000259" key="3">
    <source>
        <dbReference type="PROSITE" id="PS51462"/>
    </source>
</evidence>
<accession>A0A382QNR7</accession>
<proteinExistence type="predicted"/>
<dbReference type="GO" id="GO:0005829">
    <property type="term" value="C:cytosol"/>
    <property type="evidence" value="ECO:0007669"/>
    <property type="project" value="TreeGrafter"/>
</dbReference>
<sequence length="192" mass="21112">MGGGCGGRVNGQRLYSGRILDVDIDRVRFPDGSTGELEIIRHPGASAVVPMAQSDGAGQPIITLIRQYRYAAEGFMWEIPAGKLDPGETPEACARRELREETGLYGGQLDYLSTIHTTPGFTDEVIHLYVARYLESGTSSHEASEFIEVHEFPLDSLLDLIDGGEISDAKTICALMLAARWLERRKDVEQSQ</sequence>
<dbReference type="SUPFAM" id="SSF55811">
    <property type="entry name" value="Nudix"/>
    <property type="match status" value="1"/>
</dbReference>
<dbReference type="PROSITE" id="PS00893">
    <property type="entry name" value="NUDIX_BOX"/>
    <property type="match status" value="1"/>
</dbReference>
<evidence type="ECO:0000313" key="4">
    <source>
        <dbReference type="EMBL" id="SVC86540.1"/>
    </source>
</evidence>
<dbReference type="EMBL" id="UINC01115480">
    <property type="protein sequence ID" value="SVC86540.1"/>
    <property type="molecule type" value="Genomic_DNA"/>
</dbReference>
<dbReference type="InterPro" id="IPR015797">
    <property type="entry name" value="NUDIX_hydrolase-like_dom_sf"/>
</dbReference>
<feature type="domain" description="Nudix hydrolase" evidence="3">
    <location>
        <begin position="40"/>
        <end position="174"/>
    </location>
</feature>
<comment type="cofactor">
    <cofactor evidence="1">
        <name>Mg(2+)</name>
        <dbReference type="ChEBI" id="CHEBI:18420"/>
    </cofactor>
</comment>
<name>A0A382QNR7_9ZZZZ</name>
<dbReference type="GO" id="GO:0006753">
    <property type="term" value="P:nucleoside phosphate metabolic process"/>
    <property type="evidence" value="ECO:0007669"/>
    <property type="project" value="TreeGrafter"/>
</dbReference>
<dbReference type="Pfam" id="PF00293">
    <property type="entry name" value="NUDIX"/>
    <property type="match status" value="1"/>
</dbReference>
<dbReference type="GO" id="GO:0019693">
    <property type="term" value="P:ribose phosphate metabolic process"/>
    <property type="evidence" value="ECO:0007669"/>
    <property type="project" value="TreeGrafter"/>
</dbReference>
<reference evidence="4" key="1">
    <citation type="submission" date="2018-05" db="EMBL/GenBank/DDBJ databases">
        <authorList>
            <person name="Lanie J.A."/>
            <person name="Ng W.-L."/>
            <person name="Kazmierczak K.M."/>
            <person name="Andrzejewski T.M."/>
            <person name="Davidsen T.M."/>
            <person name="Wayne K.J."/>
            <person name="Tettelin H."/>
            <person name="Glass J.I."/>
            <person name="Rusch D."/>
            <person name="Podicherti R."/>
            <person name="Tsui H.-C.T."/>
            <person name="Winkler M.E."/>
        </authorList>
    </citation>
    <scope>NUCLEOTIDE SEQUENCE</scope>
</reference>
<dbReference type="InterPro" id="IPR020084">
    <property type="entry name" value="NUDIX_hydrolase_CS"/>
</dbReference>
<dbReference type="GO" id="GO:0016462">
    <property type="term" value="F:pyrophosphatase activity"/>
    <property type="evidence" value="ECO:0007669"/>
    <property type="project" value="UniProtKB-ARBA"/>
</dbReference>
<dbReference type="PANTHER" id="PTHR11839:SF18">
    <property type="entry name" value="NUDIX HYDROLASE DOMAIN-CONTAINING PROTEIN"/>
    <property type="match status" value="1"/>
</dbReference>
<evidence type="ECO:0000256" key="2">
    <source>
        <dbReference type="ARBA" id="ARBA00022801"/>
    </source>
</evidence>
<dbReference type="PROSITE" id="PS51462">
    <property type="entry name" value="NUDIX"/>
    <property type="match status" value="1"/>
</dbReference>
<organism evidence="4">
    <name type="scientific">marine metagenome</name>
    <dbReference type="NCBI Taxonomy" id="408172"/>
    <lineage>
        <taxon>unclassified sequences</taxon>
        <taxon>metagenomes</taxon>
        <taxon>ecological metagenomes</taxon>
    </lineage>
</organism>
<dbReference type="Gene3D" id="3.90.79.10">
    <property type="entry name" value="Nucleoside Triphosphate Pyrophosphohydrolase"/>
    <property type="match status" value="1"/>
</dbReference>
<dbReference type="AlphaFoldDB" id="A0A382QNR7"/>
<dbReference type="PANTHER" id="PTHR11839">
    <property type="entry name" value="UDP/ADP-SUGAR PYROPHOSPHATASE"/>
    <property type="match status" value="1"/>
</dbReference>
<protein>
    <recommendedName>
        <fullName evidence="3">Nudix hydrolase domain-containing protein</fullName>
    </recommendedName>
</protein>
<keyword evidence="2" id="KW-0378">Hydrolase</keyword>
<dbReference type="InterPro" id="IPR000086">
    <property type="entry name" value="NUDIX_hydrolase_dom"/>
</dbReference>
<dbReference type="PRINTS" id="PR00502">
    <property type="entry name" value="NUDIXFAMILY"/>
</dbReference>
<evidence type="ECO:0000256" key="1">
    <source>
        <dbReference type="ARBA" id="ARBA00001946"/>
    </source>
</evidence>
<dbReference type="InterPro" id="IPR020476">
    <property type="entry name" value="Nudix_hydrolase"/>
</dbReference>
<gene>
    <name evidence="4" type="ORF">METZ01_LOCUS339394</name>
</gene>